<dbReference type="PROSITE" id="PS51257">
    <property type="entry name" value="PROKAR_LIPOPROTEIN"/>
    <property type="match status" value="1"/>
</dbReference>
<keyword evidence="1" id="KW-1133">Transmembrane helix</keyword>
<proteinExistence type="predicted"/>
<gene>
    <name evidence="3" type="ORF">PSU93_02485</name>
</gene>
<protein>
    <submittedName>
        <fullName evidence="3">Nonribosomal peptide synthetase MxaA</fullName>
    </submittedName>
</protein>
<keyword evidence="1" id="KW-0812">Transmembrane</keyword>
<evidence type="ECO:0000313" key="3">
    <source>
        <dbReference type="EMBL" id="MDI1229999.1"/>
    </source>
</evidence>
<name>A0AA43Q5C8_9GAMM</name>
<sequence length="293" mass="33187">MRIVLLLVLSLLGCSCSGSIDEPVSYFNVETPRPFGYVNGDEIPQRIVIETRSGISLQPGSLPGKGQINRWLNLNRVTIKQSGQRYQIDLLYQVFYAPLEVKSLTLPGFTVQLSQGEKSISQNVPAWTFTLSPLRELVVRQSEQSEYMRPDSPPPLLTDTQALYGLAASLSVAVLIAAYLGYLYGCYPNMLRRTLFKQALRKLAGLSKADMERALTIVHHALNSLNGQPLFSNRLDDFYRRNPQYLQVSSQLAWFFNYSNRYFFSDGMIAVAQDLQQLKDLCEQCRKIERGSR</sequence>
<feature type="transmembrane region" description="Helical" evidence="1">
    <location>
        <begin position="162"/>
        <end position="184"/>
    </location>
</feature>
<feature type="chain" id="PRO_5041225078" evidence="2">
    <location>
        <begin position="21"/>
        <end position="293"/>
    </location>
</feature>
<keyword evidence="2" id="KW-0732">Signal</keyword>
<keyword evidence="4" id="KW-1185">Reference proteome</keyword>
<reference evidence="3" key="1">
    <citation type="submission" date="2023-01" db="EMBL/GenBank/DDBJ databases">
        <title>Biogeochemical cycle of methane in antarctic sediments.</title>
        <authorList>
            <person name="Roldan D.M."/>
            <person name="Menes R.J."/>
        </authorList>
    </citation>
    <scope>NUCLEOTIDE SEQUENCE [LARGE SCALE GENOMIC DNA]</scope>
    <source>
        <strain evidence="3">K-2018 MAG008</strain>
    </source>
</reference>
<accession>A0AA43Q5C8</accession>
<evidence type="ECO:0000256" key="1">
    <source>
        <dbReference type="SAM" id="Phobius"/>
    </source>
</evidence>
<comment type="caution">
    <text evidence="3">The sequence shown here is derived from an EMBL/GenBank/DDBJ whole genome shotgun (WGS) entry which is preliminary data.</text>
</comment>
<evidence type="ECO:0000313" key="4">
    <source>
        <dbReference type="Proteomes" id="UP001160519"/>
    </source>
</evidence>
<keyword evidence="1" id="KW-0472">Membrane</keyword>
<dbReference type="Proteomes" id="UP001160519">
    <property type="component" value="Unassembled WGS sequence"/>
</dbReference>
<feature type="signal peptide" evidence="2">
    <location>
        <begin position="1"/>
        <end position="20"/>
    </location>
</feature>
<dbReference type="EMBL" id="JAQSDF010000004">
    <property type="protein sequence ID" value="MDI1229999.1"/>
    <property type="molecule type" value="Genomic_DNA"/>
</dbReference>
<dbReference type="AlphaFoldDB" id="A0AA43Q5C8"/>
<organism evidence="3 4">
    <name type="scientific">Candidatus Methylobacter titanis</name>
    <dbReference type="NCBI Taxonomy" id="3053457"/>
    <lineage>
        <taxon>Bacteria</taxon>
        <taxon>Pseudomonadati</taxon>
        <taxon>Pseudomonadota</taxon>
        <taxon>Gammaproteobacteria</taxon>
        <taxon>Methylococcales</taxon>
        <taxon>Methylococcaceae</taxon>
        <taxon>Methylobacter</taxon>
    </lineage>
</organism>
<evidence type="ECO:0000256" key="2">
    <source>
        <dbReference type="SAM" id="SignalP"/>
    </source>
</evidence>